<dbReference type="EMBL" id="JACAZE010000011">
    <property type="protein sequence ID" value="KAF7304506.1"/>
    <property type="molecule type" value="Genomic_DNA"/>
</dbReference>
<dbReference type="Proteomes" id="UP000613580">
    <property type="component" value="Unassembled WGS sequence"/>
</dbReference>
<keyword evidence="3" id="KW-1185">Reference proteome</keyword>
<name>A0A8H6SS60_MYCCL</name>
<evidence type="ECO:0000313" key="2">
    <source>
        <dbReference type="EMBL" id="KAF7304506.1"/>
    </source>
</evidence>
<accession>A0A8H6SS60</accession>
<evidence type="ECO:0000313" key="3">
    <source>
        <dbReference type="Proteomes" id="UP000613580"/>
    </source>
</evidence>
<keyword evidence="1" id="KW-0732">Signal</keyword>
<organism evidence="2 3">
    <name type="scientific">Mycena chlorophos</name>
    <name type="common">Agaric fungus</name>
    <name type="synonym">Agaricus chlorophos</name>
    <dbReference type="NCBI Taxonomy" id="658473"/>
    <lineage>
        <taxon>Eukaryota</taxon>
        <taxon>Fungi</taxon>
        <taxon>Dikarya</taxon>
        <taxon>Basidiomycota</taxon>
        <taxon>Agaricomycotina</taxon>
        <taxon>Agaricomycetes</taxon>
        <taxon>Agaricomycetidae</taxon>
        <taxon>Agaricales</taxon>
        <taxon>Marasmiineae</taxon>
        <taxon>Mycenaceae</taxon>
        <taxon>Mycena</taxon>
    </lineage>
</organism>
<dbReference type="InterPro" id="IPR036908">
    <property type="entry name" value="RlpA-like_sf"/>
</dbReference>
<feature type="chain" id="PRO_5034142366" description="Barwin-like endoglucanase" evidence="1">
    <location>
        <begin position="20"/>
        <end position="114"/>
    </location>
</feature>
<gene>
    <name evidence="2" type="ORF">HMN09_00853200</name>
</gene>
<dbReference type="AlphaFoldDB" id="A0A8H6SS60"/>
<comment type="caution">
    <text evidence="2">The sequence shown here is derived from an EMBL/GenBank/DDBJ whole genome shotgun (WGS) entry which is preliminary data.</text>
</comment>
<evidence type="ECO:0000256" key="1">
    <source>
        <dbReference type="SAM" id="SignalP"/>
    </source>
</evidence>
<dbReference type="CDD" id="cd22191">
    <property type="entry name" value="DPBB_RlpA_EXP_N-like"/>
    <property type="match status" value="1"/>
</dbReference>
<evidence type="ECO:0008006" key="4">
    <source>
        <dbReference type="Google" id="ProtNLM"/>
    </source>
</evidence>
<proteinExistence type="predicted"/>
<feature type="signal peptide" evidence="1">
    <location>
        <begin position="1"/>
        <end position="19"/>
    </location>
</feature>
<dbReference type="Gene3D" id="2.40.40.10">
    <property type="entry name" value="RlpA-like domain"/>
    <property type="match status" value="1"/>
</dbReference>
<reference evidence="2" key="1">
    <citation type="submission" date="2020-05" db="EMBL/GenBank/DDBJ databases">
        <title>Mycena genomes resolve the evolution of fungal bioluminescence.</title>
        <authorList>
            <person name="Tsai I.J."/>
        </authorList>
    </citation>
    <scope>NUCLEOTIDE SEQUENCE</scope>
    <source>
        <strain evidence="2">110903Hualien_Pintung</strain>
    </source>
</reference>
<sequence>MFSFKKLLVLGSLLGVATAQSNYEGTAIEVFFDNAPGGCGFNIGPNTLVLFLSEDMFAENLCNKTVAVEYDSQVQTIKIGGPCATCSGTNVALSEQVFSNFGAQSEEIDVVYTF</sequence>
<dbReference type="OrthoDB" id="10525429at2759"/>
<protein>
    <recommendedName>
        <fullName evidence="4">Barwin-like endoglucanase</fullName>
    </recommendedName>
</protein>